<organism evidence="2">
    <name type="scientific">Sesamum latifolium</name>
    <dbReference type="NCBI Taxonomy" id="2727402"/>
    <lineage>
        <taxon>Eukaryota</taxon>
        <taxon>Viridiplantae</taxon>
        <taxon>Streptophyta</taxon>
        <taxon>Embryophyta</taxon>
        <taxon>Tracheophyta</taxon>
        <taxon>Spermatophyta</taxon>
        <taxon>Magnoliopsida</taxon>
        <taxon>eudicotyledons</taxon>
        <taxon>Gunneridae</taxon>
        <taxon>Pentapetalae</taxon>
        <taxon>asterids</taxon>
        <taxon>lamiids</taxon>
        <taxon>Lamiales</taxon>
        <taxon>Pedaliaceae</taxon>
        <taxon>Sesamum</taxon>
    </lineage>
</organism>
<proteinExistence type="predicted"/>
<feature type="region of interest" description="Disordered" evidence="1">
    <location>
        <begin position="24"/>
        <end position="74"/>
    </location>
</feature>
<reference evidence="2" key="2">
    <citation type="journal article" date="2024" name="Plant">
        <title>Genomic evolution and insights into agronomic trait innovations of Sesamum species.</title>
        <authorList>
            <person name="Miao H."/>
            <person name="Wang L."/>
            <person name="Qu L."/>
            <person name="Liu H."/>
            <person name="Sun Y."/>
            <person name="Le M."/>
            <person name="Wang Q."/>
            <person name="Wei S."/>
            <person name="Zheng Y."/>
            <person name="Lin W."/>
            <person name="Duan Y."/>
            <person name="Cao H."/>
            <person name="Xiong S."/>
            <person name="Wang X."/>
            <person name="Wei L."/>
            <person name="Li C."/>
            <person name="Ma Q."/>
            <person name="Ju M."/>
            <person name="Zhao R."/>
            <person name="Li G."/>
            <person name="Mu C."/>
            <person name="Tian Q."/>
            <person name="Mei H."/>
            <person name="Zhang T."/>
            <person name="Gao T."/>
            <person name="Zhang H."/>
        </authorList>
    </citation>
    <scope>NUCLEOTIDE SEQUENCE</scope>
    <source>
        <strain evidence="2">KEN1</strain>
    </source>
</reference>
<dbReference type="EMBL" id="JACGWN010000011">
    <property type="protein sequence ID" value="KAL0420499.1"/>
    <property type="molecule type" value="Genomic_DNA"/>
</dbReference>
<evidence type="ECO:0000313" key="2">
    <source>
        <dbReference type="EMBL" id="KAL0420499.1"/>
    </source>
</evidence>
<dbReference type="AlphaFoldDB" id="A0AAW2UTQ6"/>
<protein>
    <submittedName>
        <fullName evidence="2">Uncharacterized protein</fullName>
    </submittedName>
</protein>
<accession>A0AAW2UTQ6</accession>
<sequence length="74" mass="8252">MKRGMGRFAVERGVECRWWSPATVSRRRETKGERKNGLRLPPAREDTSVAGEGKRWGGCRSEVGMPSGKEESSS</sequence>
<gene>
    <name evidence="2" type="ORF">Slati_3072800</name>
</gene>
<evidence type="ECO:0000256" key="1">
    <source>
        <dbReference type="SAM" id="MobiDB-lite"/>
    </source>
</evidence>
<feature type="compositionally biased region" description="Basic and acidic residues" evidence="1">
    <location>
        <begin position="26"/>
        <end position="55"/>
    </location>
</feature>
<reference evidence="2" key="1">
    <citation type="submission" date="2020-06" db="EMBL/GenBank/DDBJ databases">
        <authorList>
            <person name="Li T."/>
            <person name="Hu X."/>
            <person name="Zhang T."/>
            <person name="Song X."/>
            <person name="Zhang H."/>
            <person name="Dai N."/>
            <person name="Sheng W."/>
            <person name="Hou X."/>
            <person name="Wei L."/>
        </authorList>
    </citation>
    <scope>NUCLEOTIDE SEQUENCE</scope>
    <source>
        <strain evidence="2">KEN1</strain>
        <tissue evidence="2">Leaf</tissue>
    </source>
</reference>
<comment type="caution">
    <text evidence="2">The sequence shown here is derived from an EMBL/GenBank/DDBJ whole genome shotgun (WGS) entry which is preliminary data.</text>
</comment>
<name>A0AAW2UTQ6_9LAMI</name>